<evidence type="ECO:0000313" key="4">
    <source>
        <dbReference type="Proteomes" id="UP001623384"/>
    </source>
</evidence>
<dbReference type="Proteomes" id="UP001623384">
    <property type="component" value="Chromosome"/>
</dbReference>
<feature type="transmembrane region" description="Helical" evidence="2">
    <location>
        <begin position="12"/>
        <end position="30"/>
    </location>
</feature>
<sequence>MAERGGRYGTAPAAWMGMAVVLLALVPAAMRVAEGRAGWLEALFILAGAGFITFHATRLVLLHRAGGNPGAGSSAARGSGGKEDDGGLR</sequence>
<evidence type="ECO:0000313" key="3">
    <source>
        <dbReference type="EMBL" id="WXK92597.1"/>
    </source>
</evidence>
<evidence type="ECO:0000256" key="2">
    <source>
        <dbReference type="SAM" id="Phobius"/>
    </source>
</evidence>
<accession>A0ABZ2R5H0</accession>
<organism evidence="3 4">
    <name type="scientific">Pseudarthrobacter quantipunctorum</name>
    <dbReference type="NCBI Taxonomy" id="3128980"/>
    <lineage>
        <taxon>Bacteria</taxon>
        <taxon>Bacillati</taxon>
        <taxon>Actinomycetota</taxon>
        <taxon>Actinomycetes</taxon>
        <taxon>Micrococcales</taxon>
        <taxon>Micrococcaceae</taxon>
        <taxon>Pseudarthrobacter</taxon>
    </lineage>
</organism>
<evidence type="ECO:0000256" key="1">
    <source>
        <dbReference type="SAM" id="MobiDB-lite"/>
    </source>
</evidence>
<name>A0ABZ2R5H0_9MICC</name>
<feature type="transmembrane region" description="Helical" evidence="2">
    <location>
        <begin position="42"/>
        <end position="61"/>
    </location>
</feature>
<feature type="compositionally biased region" description="Basic and acidic residues" evidence="1">
    <location>
        <begin position="80"/>
        <end position="89"/>
    </location>
</feature>
<gene>
    <name evidence="3" type="ORF">WHH00_16250</name>
</gene>
<reference evidence="3 4" key="1">
    <citation type="submission" date="2024-03" db="EMBL/GenBank/DDBJ databases">
        <title>Rhodococcus navarretei sp. nov. and Pseudarthrobacter quantumdoti sp. nov., two new species with the ability to biosynthesize Quantum Dots isolated from soil samples at Union Glacier, Antarctica.</title>
        <authorList>
            <person name="Vargas M."/>
        </authorList>
    </citation>
    <scope>NUCLEOTIDE SEQUENCE [LARGE SCALE GENOMIC DNA]</scope>
    <source>
        <strain evidence="3 4">RC-2-3</strain>
    </source>
</reference>
<keyword evidence="2" id="KW-0812">Transmembrane</keyword>
<protein>
    <submittedName>
        <fullName evidence="3">Uncharacterized protein</fullName>
    </submittedName>
</protein>
<proteinExistence type="predicted"/>
<feature type="region of interest" description="Disordered" evidence="1">
    <location>
        <begin position="68"/>
        <end position="89"/>
    </location>
</feature>
<keyword evidence="2" id="KW-0472">Membrane</keyword>
<keyword evidence="4" id="KW-1185">Reference proteome</keyword>
<dbReference type="RefSeq" id="WP_350000959.1">
    <property type="nucleotide sequence ID" value="NZ_CP148033.1"/>
</dbReference>
<keyword evidence="2" id="KW-1133">Transmembrane helix</keyword>
<dbReference type="EMBL" id="CP148033">
    <property type="protein sequence ID" value="WXK92597.1"/>
    <property type="molecule type" value="Genomic_DNA"/>
</dbReference>